<name>A0A164TSN1_9AGAM</name>
<organism evidence="2 3">
    <name type="scientific">Sistotremastrum niveocremeum HHB9708</name>
    <dbReference type="NCBI Taxonomy" id="1314777"/>
    <lineage>
        <taxon>Eukaryota</taxon>
        <taxon>Fungi</taxon>
        <taxon>Dikarya</taxon>
        <taxon>Basidiomycota</taxon>
        <taxon>Agaricomycotina</taxon>
        <taxon>Agaricomycetes</taxon>
        <taxon>Sistotremastrales</taxon>
        <taxon>Sistotremastraceae</taxon>
        <taxon>Sertulicium</taxon>
        <taxon>Sertulicium niveocremeum</taxon>
    </lineage>
</organism>
<evidence type="ECO:0000313" key="3">
    <source>
        <dbReference type="Proteomes" id="UP000076722"/>
    </source>
</evidence>
<protein>
    <submittedName>
        <fullName evidence="2">Uncharacterized protein</fullName>
    </submittedName>
</protein>
<proteinExistence type="predicted"/>
<dbReference type="AlphaFoldDB" id="A0A164TSN1"/>
<keyword evidence="3" id="KW-1185">Reference proteome</keyword>
<dbReference type="EMBL" id="KV419410">
    <property type="protein sequence ID" value="KZS92606.1"/>
    <property type="molecule type" value="Genomic_DNA"/>
</dbReference>
<evidence type="ECO:0000313" key="2">
    <source>
        <dbReference type="EMBL" id="KZS92606.1"/>
    </source>
</evidence>
<accession>A0A164TSN1</accession>
<gene>
    <name evidence="2" type="ORF">SISNIDRAFT_466942</name>
</gene>
<sequence>MSLNSDNSHLDRDDPPALEQGPQQQYQPFPPSRVLQADYEDFFTLWESHKQRPDADLLHEGEWRAVRALYHELQDNQIPNQHLLMTKTTLMEHAVSTIRLMNGDGKSGERSSEETVQDVAIYLRVSGHLGLRIFREHIIPKLLALRKRRGDNLISLLLQETPTLKRLFDREIVDGFDHYFSQSIRGNDRDSKPTPILRKVEFTSSLLLICERSDWRRFAELILRWILREPQNSKKGRNAAFLPKLIRNLKSKGFDFRFPPFEEFIVARVAHFAPSLGPVPYVVKRLDELGGAGENSEREVRERLQAYRVSENVITEAISWLRYRDFILTLATTLDGEALWRRALGDLFPFFTPEYNNGRTVIGLGSLRNSSVTPSHSLAPSTRRIHRPAVPRPALSSSTTSRSHSSRQVSRASVPPRVSASRKRKSREEEPESLLEIAQDFLRRVKRRLF</sequence>
<feature type="region of interest" description="Disordered" evidence="1">
    <location>
        <begin position="369"/>
        <end position="432"/>
    </location>
</feature>
<feature type="region of interest" description="Disordered" evidence="1">
    <location>
        <begin position="1"/>
        <end position="30"/>
    </location>
</feature>
<feature type="compositionally biased region" description="Low complexity" evidence="1">
    <location>
        <begin position="17"/>
        <end position="27"/>
    </location>
</feature>
<dbReference type="Proteomes" id="UP000076722">
    <property type="component" value="Unassembled WGS sequence"/>
</dbReference>
<reference evidence="2 3" key="1">
    <citation type="journal article" date="2016" name="Mol. Biol. Evol.">
        <title>Comparative Genomics of Early-Diverging Mushroom-Forming Fungi Provides Insights into the Origins of Lignocellulose Decay Capabilities.</title>
        <authorList>
            <person name="Nagy L.G."/>
            <person name="Riley R."/>
            <person name="Tritt A."/>
            <person name="Adam C."/>
            <person name="Daum C."/>
            <person name="Floudas D."/>
            <person name="Sun H."/>
            <person name="Yadav J.S."/>
            <person name="Pangilinan J."/>
            <person name="Larsson K.H."/>
            <person name="Matsuura K."/>
            <person name="Barry K."/>
            <person name="Labutti K."/>
            <person name="Kuo R."/>
            <person name="Ohm R.A."/>
            <person name="Bhattacharya S.S."/>
            <person name="Shirouzu T."/>
            <person name="Yoshinaga Y."/>
            <person name="Martin F.M."/>
            <person name="Grigoriev I.V."/>
            <person name="Hibbett D.S."/>
        </authorList>
    </citation>
    <scope>NUCLEOTIDE SEQUENCE [LARGE SCALE GENOMIC DNA]</scope>
    <source>
        <strain evidence="2 3">HHB9708</strain>
    </source>
</reference>
<evidence type="ECO:0000256" key="1">
    <source>
        <dbReference type="SAM" id="MobiDB-lite"/>
    </source>
</evidence>
<feature type="compositionally biased region" description="Polar residues" evidence="1">
    <location>
        <begin position="369"/>
        <end position="380"/>
    </location>
</feature>
<feature type="compositionally biased region" description="Low complexity" evidence="1">
    <location>
        <begin position="396"/>
        <end position="419"/>
    </location>
</feature>